<organism evidence="11">
    <name type="scientific">Albugo laibachii Nc14</name>
    <dbReference type="NCBI Taxonomy" id="890382"/>
    <lineage>
        <taxon>Eukaryota</taxon>
        <taxon>Sar</taxon>
        <taxon>Stramenopiles</taxon>
        <taxon>Oomycota</taxon>
        <taxon>Peronosporomycetes</taxon>
        <taxon>Albuginales</taxon>
        <taxon>Albuginaceae</taxon>
        <taxon>Albugo</taxon>
    </lineage>
</organism>
<dbReference type="EMBL" id="FR824134">
    <property type="protein sequence ID" value="CCA20240.1"/>
    <property type="molecule type" value="Genomic_DNA"/>
</dbReference>
<keyword evidence="2" id="KW-0812">Transmembrane</keyword>
<dbReference type="InterPro" id="IPR011990">
    <property type="entry name" value="TPR-like_helical_dom_sf"/>
</dbReference>
<dbReference type="InterPro" id="IPR019734">
    <property type="entry name" value="TPR_rpt"/>
</dbReference>
<dbReference type="Pfam" id="PF13432">
    <property type="entry name" value="TPR_16"/>
    <property type="match status" value="3"/>
</dbReference>
<reference evidence="11" key="2">
    <citation type="submission" date="2011-02" db="EMBL/GenBank/DDBJ databases">
        <authorList>
            <person name="MacLean D."/>
        </authorList>
    </citation>
    <scope>NUCLEOTIDE SEQUENCE</scope>
</reference>
<dbReference type="HOGENOM" id="CLU_009297_0_0_1"/>
<proteinExistence type="inferred from homology"/>
<evidence type="ECO:0000256" key="4">
    <source>
        <dbReference type="ARBA" id="ARBA00022787"/>
    </source>
</evidence>
<dbReference type="AlphaFoldDB" id="F0WGA5"/>
<comment type="similarity">
    <text evidence="9">Belongs to the Tom70 family.</text>
</comment>
<evidence type="ECO:0000256" key="10">
    <source>
        <dbReference type="PROSITE-ProRule" id="PRU00339"/>
    </source>
</evidence>
<feature type="repeat" description="TPR" evidence="10">
    <location>
        <begin position="949"/>
        <end position="982"/>
    </location>
</feature>
<evidence type="ECO:0000256" key="1">
    <source>
        <dbReference type="ARBA" id="ARBA00004572"/>
    </source>
</evidence>
<gene>
    <name evidence="11" type="primary">AlNc14C89G5635</name>
    <name evidence="11" type="ORF">ALNC14_063830</name>
</gene>
<keyword evidence="4" id="KW-1000">Mitochondrion outer membrane</keyword>
<reference evidence="11" key="1">
    <citation type="journal article" date="2011" name="PLoS Biol.">
        <title>Gene gain and loss during evolution of obligate parasitism in the white rust pathogen of Arabidopsis thaliana.</title>
        <authorList>
            <person name="Kemen E."/>
            <person name="Gardiner A."/>
            <person name="Schultz-Larsen T."/>
            <person name="Kemen A.C."/>
            <person name="Balmuth A.L."/>
            <person name="Robert-Seilaniantz A."/>
            <person name="Bailey K."/>
            <person name="Holub E."/>
            <person name="Studholme D.J."/>
            <person name="Maclean D."/>
            <person name="Jones J.D."/>
        </authorList>
    </citation>
    <scope>NUCLEOTIDE SEQUENCE</scope>
</reference>
<accession>F0WGA5</accession>
<evidence type="ECO:0000313" key="11">
    <source>
        <dbReference type="EMBL" id="CCA20240.1"/>
    </source>
</evidence>
<evidence type="ECO:0000256" key="8">
    <source>
        <dbReference type="ARBA" id="ARBA00023136"/>
    </source>
</evidence>
<feature type="repeat" description="TPR" evidence="10">
    <location>
        <begin position="564"/>
        <end position="597"/>
    </location>
</feature>
<keyword evidence="5 10" id="KW-0802">TPR repeat</keyword>
<keyword evidence="8" id="KW-0472">Membrane</keyword>
<evidence type="ECO:0000256" key="3">
    <source>
        <dbReference type="ARBA" id="ARBA00022737"/>
    </source>
</evidence>
<keyword evidence="6" id="KW-1133">Transmembrane helix</keyword>
<dbReference type="SMART" id="SM00028">
    <property type="entry name" value="TPR"/>
    <property type="match status" value="8"/>
</dbReference>
<keyword evidence="3" id="KW-0677">Repeat</keyword>
<evidence type="ECO:0000256" key="5">
    <source>
        <dbReference type="ARBA" id="ARBA00022803"/>
    </source>
</evidence>
<dbReference type="Gene3D" id="1.25.40.10">
    <property type="entry name" value="Tetratricopeptide repeat domain"/>
    <property type="match status" value="2"/>
</dbReference>
<sequence>MVSIKTRYAVRALGPFECSQDESNNFETLKRLIDYPVSRTENGVEVCSIVTQREQFEVSCLLLCTLPNCLKIVHSKTSDFFTDALELPPLVSKPKLIHHTEALVDIIGRNIPKCVLLVASEYSSWNGDAVIVKYVQPSDVLGENSTTLKDRKSILAVLEKLDIRHDDSVIVASESVQRVAVIAVAILSVEFQNVSLCIFDPRGGTTKWANDLQAVPLELQDNSFDVPALTSSVEIQKSRKGASRETIQAYEAFLDSAPAGKCETKDWVKINLDGPSTSGDLPTKKSFFGMPSALSRDQFLQITNNILCYASFVLAPLGFPNFIRRRYTCAEFLSQTQVLVQDILEVCSDVAYEEFGVDETLMALSLHKWTEEVRDSECIEQIKTIGQLAQSLFELPRAVEIPLHLTSQRTSAILEKLLLELESRIDAACPWTLHSHFATNVQDTDLYAESLNKDMENDWKCMYAGVAYSLLYVPHQKFQTWNKLSNLQQRTLIQVVAESVRSIFETEVNISMVQVQALIEATPGMDEEAATWTKQIKYSFYAMMHTLSSSLESGEVDSERRERSASYVEQGDRFFRSGCYDEAISFYSKALLELPIFHALSWKAIVGKAKCYAKKGDTSVAQQLCKISLQLDQFQNEAYECLAEMFEEESDDFIEALQNYVVAFVLHGSRSLEVANSIDRVAKEIGRQTAKSFFDEMQKDHRLPASWLVVSYFEAFVHDIDHAITIHSDISKHLDVPLDALSTDTLYHRAIFHKRNQMYDKAQSDLQALLERNLADDIKATVLNLHSSFLYILGDVTAAIEKIDQSLEINVCVNSLVKKAGFMTELGDFEEAYKLYDEALILDCRSPDAYLHKGQTALLQGSYSKAVEWLRRTMARSVAIPIIHVIYATALYRSGSILQANDTFREACVLFPDSAEIHLFYGEILADQGDYAKAMQHFVLAHDILPECPLPFLNAGRVYVATNNPSSAIEHFNQALKVDPRCSSAHLDIAQVLFAQGRTSEAFRHFDAAANCCRFLPEVEEVYSSRAVANAQLKATEILGVDLRHLMRQK</sequence>
<evidence type="ECO:0000256" key="2">
    <source>
        <dbReference type="ARBA" id="ARBA00022692"/>
    </source>
</evidence>
<dbReference type="GO" id="GO:0005741">
    <property type="term" value="C:mitochondrial outer membrane"/>
    <property type="evidence" value="ECO:0007669"/>
    <property type="project" value="UniProtKB-SubCell"/>
</dbReference>
<protein>
    <submittedName>
        <fullName evidence="11">Mitochondrial Protein Translocase (MPT) Family puta</fullName>
    </submittedName>
</protein>
<evidence type="ECO:0000256" key="9">
    <source>
        <dbReference type="ARBA" id="ARBA00038030"/>
    </source>
</evidence>
<dbReference type="PANTHER" id="PTHR46208:SF1">
    <property type="entry name" value="MITOCHONDRIAL IMPORT RECEPTOR SUBUNIT TOM70"/>
    <property type="match status" value="1"/>
</dbReference>
<name>F0WGA5_9STRA</name>
<feature type="repeat" description="TPR" evidence="10">
    <location>
        <begin position="915"/>
        <end position="948"/>
    </location>
</feature>
<comment type="subcellular location">
    <subcellularLocation>
        <location evidence="1">Mitochondrion outer membrane</location>
        <topology evidence="1">Single-pass membrane protein</topology>
    </subcellularLocation>
</comment>
<evidence type="ECO:0000256" key="6">
    <source>
        <dbReference type="ARBA" id="ARBA00022989"/>
    </source>
</evidence>
<dbReference type="PANTHER" id="PTHR46208">
    <property type="entry name" value="MITOCHONDRIAL IMPORT RECEPTOR SUBUNIT TOM70"/>
    <property type="match status" value="1"/>
</dbReference>
<dbReference type="SUPFAM" id="SSF48452">
    <property type="entry name" value="TPR-like"/>
    <property type="match status" value="2"/>
</dbReference>
<keyword evidence="7" id="KW-0496">Mitochondrion</keyword>
<dbReference type="PROSITE" id="PS50005">
    <property type="entry name" value="TPR"/>
    <property type="match status" value="3"/>
</dbReference>
<evidence type="ECO:0000256" key="7">
    <source>
        <dbReference type="ARBA" id="ARBA00023128"/>
    </source>
</evidence>